<sequence length="201" mass="21666">MPRENNPTTRITSNSTSTSSHKTPSRETTQSTKKSSSGSGSGSGSGSTSTRLPRIRLIKDPTSSSNSSSSSSSSHSKPDRKSESRVPNSKGLLVPAREPASKEKDKDTGNAGSERGGVSSRSKRRQAQYPVHTLPSYTLAIQTLPIKTTIDITSLTKRLNLKFLANFNKALREIEIDALFTLYAGFIEGILEGDVLCTYDI</sequence>
<feature type="compositionally biased region" description="Basic and acidic residues" evidence="1">
    <location>
        <begin position="99"/>
        <end position="108"/>
    </location>
</feature>
<dbReference type="RefSeq" id="XP_001598172.1">
    <property type="nucleotide sequence ID" value="XM_001598122.1"/>
</dbReference>
<dbReference type="AlphaFoldDB" id="A7E4N6"/>
<accession>A7E4N6</accession>
<protein>
    <submittedName>
        <fullName evidence="2">Uncharacterized protein</fullName>
    </submittedName>
</protein>
<evidence type="ECO:0000313" key="3">
    <source>
        <dbReference type="Proteomes" id="UP000001312"/>
    </source>
</evidence>
<proteinExistence type="predicted"/>
<feature type="compositionally biased region" description="Low complexity" evidence="1">
    <location>
        <begin position="8"/>
        <end position="38"/>
    </location>
</feature>
<dbReference type="InParanoid" id="A7E4N6"/>
<feature type="region of interest" description="Disordered" evidence="1">
    <location>
        <begin position="1"/>
        <end position="129"/>
    </location>
</feature>
<evidence type="ECO:0000313" key="2">
    <source>
        <dbReference type="EMBL" id="EDN90858.1"/>
    </source>
</evidence>
<reference evidence="3" key="1">
    <citation type="journal article" date="2011" name="PLoS Genet.">
        <title>Genomic analysis of the necrotrophic fungal pathogens Sclerotinia sclerotiorum and Botrytis cinerea.</title>
        <authorList>
            <person name="Amselem J."/>
            <person name="Cuomo C.A."/>
            <person name="van Kan J.A."/>
            <person name="Viaud M."/>
            <person name="Benito E.P."/>
            <person name="Couloux A."/>
            <person name="Coutinho P.M."/>
            <person name="de Vries R.P."/>
            <person name="Dyer P.S."/>
            <person name="Fillinger S."/>
            <person name="Fournier E."/>
            <person name="Gout L."/>
            <person name="Hahn M."/>
            <person name="Kohn L."/>
            <person name="Lapalu N."/>
            <person name="Plummer K.M."/>
            <person name="Pradier J.M."/>
            <person name="Quevillon E."/>
            <person name="Sharon A."/>
            <person name="Simon A."/>
            <person name="ten Have A."/>
            <person name="Tudzynski B."/>
            <person name="Tudzynski P."/>
            <person name="Wincker P."/>
            <person name="Andrew M."/>
            <person name="Anthouard V."/>
            <person name="Beever R.E."/>
            <person name="Beffa R."/>
            <person name="Benoit I."/>
            <person name="Bouzid O."/>
            <person name="Brault B."/>
            <person name="Chen Z."/>
            <person name="Choquer M."/>
            <person name="Collemare J."/>
            <person name="Cotton P."/>
            <person name="Danchin E.G."/>
            <person name="Da Silva C."/>
            <person name="Gautier A."/>
            <person name="Giraud C."/>
            <person name="Giraud T."/>
            <person name="Gonzalez C."/>
            <person name="Grossetete S."/>
            <person name="Guldener U."/>
            <person name="Henrissat B."/>
            <person name="Howlett B.J."/>
            <person name="Kodira C."/>
            <person name="Kretschmer M."/>
            <person name="Lappartient A."/>
            <person name="Leroch M."/>
            <person name="Levis C."/>
            <person name="Mauceli E."/>
            <person name="Neuveglise C."/>
            <person name="Oeser B."/>
            <person name="Pearson M."/>
            <person name="Poulain J."/>
            <person name="Poussereau N."/>
            <person name="Quesneville H."/>
            <person name="Rascle C."/>
            <person name="Schumacher J."/>
            <person name="Segurens B."/>
            <person name="Sexton A."/>
            <person name="Silva E."/>
            <person name="Sirven C."/>
            <person name="Soanes D.M."/>
            <person name="Talbot N.J."/>
            <person name="Templeton M."/>
            <person name="Yandava C."/>
            <person name="Yarden O."/>
            <person name="Zeng Q."/>
            <person name="Rollins J.A."/>
            <person name="Lebrun M.H."/>
            <person name="Dickman M."/>
        </authorList>
    </citation>
    <scope>NUCLEOTIDE SEQUENCE [LARGE SCALE GENOMIC DNA]</scope>
    <source>
        <strain evidence="3">ATCC 18683 / 1980 / Ss-1</strain>
    </source>
</reference>
<organism evidence="2 3">
    <name type="scientific">Sclerotinia sclerotiorum (strain ATCC 18683 / 1980 / Ss-1)</name>
    <name type="common">White mold</name>
    <name type="synonym">Whetzelinia sclerotiorum</name>
    <dbReference type="NCBI Taxonomy" id="665079"/>
    <lineage>
        <taxon>Eukaryota</taxon>
        <taxon>Fungi</taxon>
        <taxon>Dikarya</taxon>
        <taxon>Ascomycota</taxon>
        <taxon>Pezizomycotina</taxon>
        <taxon>Leotiomycetes</taxon>
        <taxon>Helotiales</taxon>
        <taxon>Sclerotiniaceae</taxon>
        <taxon>Sclerotinia</taxon>
    </lineage>
</organism>
<dbReference type="KEGG" id="ssl:SS1G_00258"/>
<feature type="compositionally biased region" description="Low complexity" evidence="1">
    <location>
        <begin position="63"/>
        <end position="75"/>
    </location>
</feature>
<evidence type="ECO:0000256" key="1">
    <source>
        <dbReference type="SAM" id="MobiDB-lite"/>
    </source>
</evidence>
<dbReference type="EMBL" id="CH476621">
    <property type="protein sequence ID" value="EDN90858.1"/>
    <property type="molecule type" value="Genomic_DNA"/>
</dbReference>
<dbReference type="Proteomes" id="UP000001312">
    <property type="component" value="Unassembled WGS sequence"/>
</dbReference>
<name>A7E4N6_SCLS1</name>
<gene>
    <name evidence="2" type="ORF">SS1G_00258</name>
</gene>
<dbReference type="GeneID" id="5494993"/>
<keyword evidence="3" id="KW-1185">Reference proteome</keyword>
<dbReference type="HOGENOM" id="CLU_1361135_0_0_1"/>